<evidence type="ECO:0000313" key="1">
    <source>
        <dbReference type="EMBL" id="NOK13042.1"/>
    </source>
</evidence>
<dbReference type="EMBL" id="JABFJW010000286">
    <property type="protein sequence ID" value="NOK13042.1"/>
    <property type="molecule type" value="Genomic_DNA"/>
</dbReference>
<sequence>MDRPLRGPPTFREGLGWLLALYLLFALTPPLHLAETLSTGAHRARVWWKVADTVRRHAAPLMRAELESWWCEALAARSAPRTPRA</sequence>
<name>A0A7Y4JZJ1_9BACT</name>
<reference evidence="1 2" key="1">
    <citation type="submission" date="2020-05" db="EMBL/GenBank/DDBJ databases">
        <authorList>
            <person name="Whitworth D."/>
        </authorList>
    </citation>
    <scope>NUCLEOTIDE SEQUENCE [LARGE SCALE GENOMIC DNA]</scope>
    <source>
        <strain evidence="1 2">CA046A</strain>
    </source>
</reference>
<gene>
    <name evidence="1" type="ORF">HNS30_28785</name>
</gene>
<dbReference type="AlphaFoldDB" id="A0A7Y4JZJ1"/>
<protein>
    <submittedName>
        <fullName evidence="1">Uncharacterized protein</fullName>
    </submittedName>
</protein>
<dbReference type="Proteomes" id="UP000528460">
    <property type="component" value="Unassembled WGS sequence"/>
</dbReference>
<organism evidence="1 2">
    <name type="scientific">Corallococcus exercitus</name>
    <dbReference type="NCBI Taxonomy" id="2316736"/>
    <lineage>
        <taxon>Bacteria</taxon>
        <taxon>Pseudomonadati</taxon>
        <taxon>Myxococcota</taxon>
        <taxon>Myxococcia</taxon>
        <taxon>Myxococcales</taxon>
        <taxon>Cystobacterineae</taxon>
        <taxon>Myxococcaceae</taxon>
        <taxon>Corallococcus</taxon>
    </lineage>
</organism>
<dbReference type="RefSeq" id="WP_171420236.1">
    <property type="nucleotide sequence ID" value="NZ_JABFJW010000286.1"/>
</dbReference>
<evidence type="ECO:0000313" key="2">
    <source>
        <dbReference type="Proteomes" id="UP000528460"/>
    </source>
</evidence>
<comment type="caution">
    <text evidence="1">The sequence shown here is derived from an EMBL/GenBank/DDBJ whole genome shotgun (WGS) entry which is preliminary data.</text>
</comment>
<accession>A0A7Y4JZJ1</accession>
<proteinExistence type="predicted"/>